<keyword evidence="3" id="KW-1185">Reference proteome</keyword>
<gene>
    <name evidence="2" type="ORF">AFUS01_LOCUS35778</name>
</gene>
<evidence type="ECO:0008006" key="4">
    <source>
        <dbReference type="Google" id="ProtNLM"/>
    </source>
</evidence>
<protein>
    <recommendedName>
        <fullName evidence="4">Anaphase-promoting complex subunit 13</fullName>
    </recommendedName>
</protein>
<name>A0A8J2LM09_9HEXA</name>
<dbReference type="AlphaFoldDB" id="A0A8J2LM09"/>
<comment type="caution">
    <text evidence="2">The sequence shown here is derived from an EMBL/GenBank/DDBJ whole genome shotgun (WGS) entry which is preliminary data.</text>
</comment>
<sequence>MDSQINLHWFRANLIDNRWRQEVLPSGEAEVPMGDLPELDSGEHGPSFTPKQIDQKWTDSGLGSLLALAQ</sequence>
<reference evidence="2" key="1">
    <citation type="submission" date="2021-06" db="EMBL/GenBank/DDBJ databases">
        <authorList>
            <person name="Hodson N. C."/>
            <person name="Mongue J. A."/>
            <person name="Jaron S. K."/>
        </authorList>
    </citation>
    <scope>NUCLEOTIDE SEQUENCE</scope>
</reference>
<accession>A0A8J2LM09</accession>
<evidence type="ECO:0000313" key="2">
    <source>
        <dbReference type="EMBL" id="CAG7825679.1"/>
    </source>
</evidence>
<dbReference type="Proteomes" id="UP000708208">
    <property type="component" value="Unassembled WGS sequence"/>
</dbReference>
<dbReference type="EMBL" id="CAJVCH010537177">
    <property type="protein sequence ID" value="CAG7825679.1"/>
    <property type="molecule type" value="Genomic_DNA"/>
</dbReference>
<evidence type="ECO:0000256" key="1">
    <source>
        <dbReference type="SAM" id="MobiDB-lite"/>
    </source>
</evidence>
<proteinExistence type="predicted"/>
<evidence type="ECO:0000313" key="3">
    <source>
        <dbReference type="Proteomes" id="UP000708208"/>
    </source>
</evidence>
<organism evidence="2 3">
    <name type="scientific">Allacma fusca</name>
    <dbReference type="NCBI Taxonomy" id="39272"/>
    <lineage>
        <taxon>Eukaryota</taxon>
        <taxon>Metazoa</taxon>
        <taxon>Ecdysozoa</taxon>
        <taxon>Arthropoda</taxon>
        <taxon>Hexapoda</taxon>
        <taxon>Collembola</taxon>
        <taxon>Symphypleona</taxon>
        <taxon>Sminthuridae</taxon>
        <taxon>Allacma</taxon>
    </lineage>
</organism>
<feature type="region of interest" description="Disordered" evidence="1">
    <location>
        <begin position="26"/>
        <end position="55"/>
    </location>
</feature>
<dbReference type="OrthoDB" id="25675at2759"/>